<sequence length="509" mass="54115">MPPRHCHSPLRLSTSAFSLFLAAASLSLTAAVAAPYPTRRLAADSAAVTNFSVYSSNASSSNSTSECEATAGTSTVYAACVPLWFALLAYWIWLLHLRRAHAASDMHRMLLWVPLLQTCHSLLSVAYYELCPWKPPLSSLVATVWVVLSICREPVILFCLLMVAKGWCVTRPMLHPNEVSVACVSISLVYLSVINLYAVSLMERSAVIATLPMLLMYLVMLAIIMDATRVNLRILKSQLLVLQRLNIDATSTPAYTKYLMFRMLYWLTAVYIILDLSLHAAYALAGAPLWLIKLLQQTLELATAIAIGSKFRPRLFGPMLEQVQRIAVEWANAHLPQIPTVTLDAGGLRGEGTVPWTAAADGGAPPFLVVFNPGSESASLVVASRVKGAAIASRPRASGGVAAAAGRGEEAEDAARSSTSGACCGVPPEGRGPRYSRAQVAPSPSPPASPGAEPLFRGRGGRPVAALAAGGGEGASASRRQTHLVIEDVSPENSEQSPAAEGVHGPANV</sequence>
<keyword evidence="2" id="KW-0472">Membrane</keyword>
<keyword evidence="5" id="KW-1185">Reference proteome</keyword>
<name>A0AB34IFA1_PRYPA</name>
<keyword evidence="2" id="KW-1133">Transmembrane helix</keyword>
<evidence type="ECO:0000256" key="1">
    <source>
        <dbReference type="SAM" id="MobiDB-lite"/>
    </source>
</evidence>
<protein>
    <recommendedName>
        <fullName evidence="6">Glycerophosphocholine acyltransferase 1</fullName>
    </recommendedName>
</protein>
<feature type="transmembrane region" description="Helical" evidence="2">
    <location>
        <begin position="264"/>
        <end position="291"/>
    </location>
</feature>
<evidence type="ECO:0008006" key="6">
    <source>
        <dbReference type="Google" id="ProtNLM"/>
    </source>
</evidence>
<dbReference type="Proteomes" id="UP001515480">
    <property type="component" value="Unassembled WGS sequence"/>
</dbReference>
<feature type="signal peptide" evidence="3">
    <location>
        <begin position="1"/>
        <end position="33"/>
    </location>
</feature>
<dbReference type="AlphaFoldDB" id="A0AB34IFA1"/>
<reference evidence="4 5" key="1">
    <citation type="journal article" date="2024" name="Science">
        <title>Giant polyketide synthase enzymes in the biosynthesis of giant marine polyether toxins.</title>
        <authorList>
            <person name="Fallon T.R."/>
            <person name="Shende V.V."/>
            <person name="Wierzbicki I.H."/>
            <person name="Pendleton A.L."/>
            <person name="Watervoot N.F."/>
            <person name="Auber R.P."/>
            <person name="Gonzalez D.J."/>
            <person name="Wisecaver J.H."/>
            <person name="Moore B.S."/>
        </authorList>
    </citation>
    <scope>NUCLEOTIDE SEQUENCE [LARGE SCALE GENOMIC DNA]</scope>
    <source>
        <strain evidence="4 5">12B1</strain>
    </source>
</reference>
<keyword evidence="2" id="KW-0812">Transmembrane</keyword>
<feature type="chain" id="PRO_5044326616" description="Glycerophosphocholine acyltransferase 1" evidence="3">
    <location>
        <begin position="34"/>
        <end position="509"/>
    </location>
</feature>
<comment type="caution">
    <text evidence="4">The sequence shown here is derived from an EMBL/GenBank/DDBJ whole genome shotgun (WGS) entry which is preliminary data.</text>
</comment>
<dbReference type="PANTHER" id="PTHR36329">
    <property type="entry name" value="TRANSMEMBRANE PROTEIN"/>
    <property type="match status" value="1"/>
</dbReference>
<feature type="region of interest" description="Disordered" evidence="1">
    <location>
        <begin position="411"/>
        <end position="509"/>
    </location>
</feature>
<evidence type="ECO:0000256" key="3">
    <source>
        <dbReference type="SAM" id="SignalP"/>
    </source>
</evidence>
<dbReference type="EMBL" id="JBGBPQ010000027">
    <property type="protein sequence ID" value="KAL1498520.1"/>
    <property type="molecule type" value="Genomic_DNA"/>
</dbReference>
<dbReference type="PANTHER" id="PTHR36329:SF1">
    <property type="entry name" value="TRANSMEMBRANE PROTEIN"/>
    <property type="match status" value="1"/>
</dbReference>
<keyword evidence="3" id="KW-0732">Signal</keyword>
<organism evidence="4 5">
    <name type="scientific">Prymnesium parvum</name>
    <name type="common">Toxic golden alga</name>
    <dbReference type="NCBI Taxonomy" id="97485"/>
    <lineage>
        <taxon>Eukaryota</taxon>
        <taxon>Haptista</taxon>
        <taxon>Haptophyta</taxon>
        <taxon>Prymnesiophyceae</taxon>
        <taxon>Prymnesiales</taxon>
        <taxon>Prymnesiaceae</taxon>
        <taxon>Prymnesium</taxon>
    </lineage>
</organism>
<feature type="transmembrane region" description="Helical" evidence="2">
    <location>
        <begin position="140"/>
        <end position="167"/>
    </location>
</feature>
<accession>A0AB34IFA1</accession>
<evidence type="ECO:0000256" key="2">
    <source>
        <dbReference type="SAM" id="Phobius"/>
    </source>
</evidence>
<feature type="transmembrane region" description="Helical" evidence="2">
    <location>
        <begin position="179"/>
        <end position="199"/>
    </location>
</feature>
<evidence type="ECO:0000313" key="5">
    <source>
        <dbReference type="Proteomes" id="UP001515480"/>
    </source>
</evidence>
<evidence type="ECO:0000313" key="4">
    <source>
        <dbReference type="EMBL" id="KAL1498520.1"/>
    </source>
</evidence>
<feature type="transmembrane region" description="Helical" evidence="2">
    <location>
        <begin position="76"/>
        <end position="97"/>
    </location>
</feature>
<proteinExistence type="predicted"/>
<feature type="transmembrane region" description="Helical" evidence="2">
    <location>
        <begin position="205"/>
        <end position="225"/>
    </location>
</feature>
<gene>
    <name evidence="4" type="ORF">AB1Y20_013842</name>
</gene>
<feature type="transmembrane region" description="Helical" evidence="2">
    <location>
        <begin position="109"/>
        <end position="128"/>
    </location>
</feature>